<comment type="cofactor">
    <cofactor evidence="1 10">
        <name>pyridoxal 5'-phosphate</name>
        <dbReference type="ChEBI" id="CHEBI:597326"/>
    </cofactor>
</comment>
<reference evidence="13" key="1">
    <citation type="submission" date="2014-12" db="EMBL/GenBank/DDBJ databases">
        <authorList>
            <person name="Salcher M.M."/>
        </authorList>
    </citation>
    <scope>NUCLEOTIDE SEQUENCE [LARGE SCALE GENOMIC DNA]</scope>
    <source>
        <strain evidence="13">MMS-10A-171</strain>
    </source>
</reference>
<dbReference type="OrthoDB" id="9808002at2"/>
<dbReference type="PIRSF" id="PIRSF005572">
    <property type="entry name" value="NifS"/>
    <property type="match status" value="1"/>
</dbReference>
<keyword evidence="5" id="KW-0479">Metal-binding</keyword>
<evidence type="ECO:0000256" key="4">
    <source>
        <dbReference type="ARBA" id="ARBA00022679"/>
    </source>
</evidence>
<dbReference type="Gene3D" id="3.40.640.10">
    <property type="entry name" value="Type I PLP-dependent aspartate aminotransferase-like (Major domain)"/>
    <property type="match status" value="1"/>
</dbReference>
<dbReference type="GO" id="GO:0051536">
    <property type="term" value="F:iron-sulfur cluster binding"/>
    <property type="evidence" value="ECO:0007669"/>
    <property type="project" value="UniProtKB-KW"/>
</dbReference>
<sequence>MQKNYFDHNATTALDKKVLGVMMPYIEMQQGNPTSQHSFGRHARTAIEEAREQVALAIHAHPSEVIFTSGGTEANNMIVHGAAIKERESTLVRSNIEHPCIARPMEAMKHQGWKQALLNVSQDGVVTKEAYKNITAENVSLVSVMLANNETGAIQDMALLHDFAKEKKALSHTDAVQAFGKVDVRFDELHIDAMTLSSHKIYGPQGVGALILNKRSDIEPLIYGGGQEKNLRSGTENIAAIVGFGKACELISESVKTTSTHTHELQKILEVHLKDLGAVIFSEKVARLNNTTFFAFKDIEGSTLLTALDKKGFAIASGSACSSVNKEPSHVLLAMGIDEDLARGALRISFGQRNSVTEVKDFIETLKKELQTLKQLTAIAA</sequence>
<dbReference type="PANTHER" id="PTHR11601">
    <property type="entry name" value="CYSTEINE DESULFURYLASE FAMILY MEMBER"/>
    <property type="match status" value="1"/>
</dbReference>
<dbReference type="InterPro" id="IPR016454">
    <property type="entry name" value="Cysteine_dSase"/>
</dbReference>
<dbReference type="Gene3D" id="1.10.260.50">
    <property type="match status" value="1"/>
</dbReference>
<dbReference type="InterPro" id="IPR020578">
    <property type="entry name" value="Aminotrans_V_PyrdxlP_BS"/>
</dbReference>
<dbReference type="InterPro" id="IPR015424">
    <property type="entry name" value="PyrdxlP-dep_Trfase"/>
</dbReference>
<evidence type="ECO:0000256" key="1">
    <source>
        <dbReference type="ARBA" id="ARBA00001933"/>
    </source>
</evidence>
<dbReference type="EC" id="2.8.1.7" evidence="3"/>
<dbReference type="GO" id="GO:0031071">
    <property type="term" value="F:cysteine desulfurase activity"/>
    <property type="evidence" value="ECO:0007669"/>
    <property type="project" value="UniProtKB-EC"/>
</dbReference>
<dbReference type="KEGG" id="mbat:BN1208_1003"/>
<keyword evidence="8" id="KW-0411">Iron-sulfur</keyword>
<comment type="similarity">
    <text evidence="2">Belongs to the class-V pyridoxal-phosphate-dependent aminotransferase family. NifS/IscS subfamily.</text>
</comment>
<evidence type="ECO:0000256" key="7">
    <source>
        <dbReference type="ARBA" id="ARBA00023004"/>
    </source>
</evidence>
<dbReference type="PANTHER" id="PTHR11601:SF34">
    <property type="entry name" value="CYSTEINE DESULFURASE"/>
    <property type="match status" value="1"/>
</dbReference>
<dbReference type="SUPFAM" id="SSF53383">
    <property type="entry name" value="PLP-dependent transferases"/>
    <property type="match status" value="1"/>
</dbReference>
<dbReference type="STRING" id="1581557.BN1208_1003"/>
<feature type="domain" description="Aminotransferase class V" evidence="11">
    <location>
        <begin position="5"/>
        <end position="362"/>
    </location>
</feature>
<evidence type="ECO:0000256" key="5">
    <source>
        <dbReference type="ARBA" id="ARBA00022723"/>
    </source>
</evidence>
<dbReference type="InterPro" id="IPR015422">
    <property type="entry name" value="PyrdxlP-dep_Trfase_small"/>
</dbReference>
<dbReference type="Gene3D" id="3.90.1150.10">
    <property type="entry name" value="Aspartate Aminotransferase, domain 1"/>
    <property type="match status" value="1"/>
</dbReference>
<name>A0A0D6EWS9_9PROT</name>
<gene>
    <name evidence="12" type="ORF">BN1208_1003</name>
</gene>
<protein>
    <recommendedName>
        <fullName evidence="3">cysteine desulfurase</fullName>
        <ecNumber evidence="3">2.8.1.7</ecNumber>
    </recommendedName>
</protein>
<organism evidence="12 13">
    <name type="scientific">Candidatus Methylopumilus planktonicus</name>
    <dbReference type="NCBI Taxonomy" id="1581557"/>
    <lineage>
        <taxon>Bacteria</taxon>
        <taxon>Pseudomonadati</taxon>
        <taxon>Pseudomonadota</taxon>
        <taxon>Betaproteobacteria</taxon>
        <taxon>Nitrosomonadales</taxon>
        <taxon>Methylophilaceae</taxon>
        <taxon>Candidatus Methylopumilus</taxon>
    </lineage>
</organism>
<evidence type="ECO:0000313" key="12">
    <source>
        <dbReference type="EMBL" id="CEZ19884.1"/>
    </source>
</evidence>
<evidence type="ECO:0000256" key="3">
    <source>
        <dbReference type="ARBA" id="ARBA00012239"/>
    </source>
</evidence>
<dbReference type="EMBL" id="LN827929">
    <property type="protein sequence ID" value="CEZ19884.1"/>
    <property type="molecule type" value="Genomic_DNA"/>
</dbReference>
<evidence type="ECO:0000256" key="9">
    <source>
        <dbReference type="ARBA" id="ARBA00050776"/>
    </source>
</evidence>
<dbReference type="Pfam" id="PF00266">
    <property type="entry name" value="Aminotran_5"/>
    <property type="match status" value="1"/>
</dbReference>
<keyword evidence="6" id="KW-0663">Pyridoxal phosphate</keyword>
<evidence type="ECO:0000259" key="11">
    <source>
        <dbReference type="Pfam" id="PF00266"/>
    </source>
</evidence>
<comment type="catalytic activity">
    <reaction evidence="9">
        <text>(sulfur carrier)-H + L-cysteine = (sulfur carrier)-SH + L-alanine</text>
        <dbReference type="Rhea" id="RHEA:43892"/>
        <dbReference type="Rhea" id="RHEA-COMP:14737"/>
        <dbReference type="Rhea" id="RHEA-COMP:14739"/>
        <dbReference type="ChEBI" id="CHEBI:29917"/>
        <dbReference type="ChEBI" id="CHEBI:35235"/>
        <dbReference type="ChEBI" id="CHEBI:57972"/>
        <dbReference type="ChEBI" id="CHEBI:64428"/>
        <dbReference type="EC" id="2.8.1.7"/>
    </reaction>
</comment>
<keyword evidence="12" id="KW-0456">Lyase</keyword>
<accession>A0A0D6EWS9</accession>
<keyword evidence="13" id="KW-1185">Reference proteome</keyword>
<evidence type="ECO:0000256" key="6">
    <source>
        <dbReference type="ARBA" id="ARBA00022898"/>
    </source>
</evidence>
<dbReference type="AlphaFoldDB" id="A0A0D6EWS9"/>
<dbReference type="GO" id="GO:0016829">
    <property type="term" value="F:lyase activity"/>
    <property type="evidence" value="ECO:0007669"/>
    <property type="project" value="UniProtKB-KW"/>
</dbReference>
<keyword evidence="7" id="KW-0408">Iron</keyword>
<evidence type="ECO:0000313" key="13">
    <source>
        <dbReference type="Proteomes" id="UP000064007"/>
    </source>
</evidence>
<dbReference type="InterPro" id="IPR015421">
    <property type="entry name" value="PyrdxlP-dep_Trfase_major"/>
</dbReference>
<dbReference type="RefSeq" id="WP_046488456.1">
    <property type="nucleotide sequence ID" value="NZ_LN827929.1"/>
</dbReference>
<evidence type="ECO:0000256" key="2">
    <source>
        <dbReference type="ARBA" id="ARBA00006490"/>
    </source>
</evidence>
<dbReference type="PROSITE" id="PS00595">
    <property type="entry name" value="AA_TRANSFER_CLASS_5"/>
    <property type="match status" value="1"/>
</dbReference>
<evidence type="ECO:0000256" key="10">
    <source>
        <dbReference type="RuleBase" id="RU004504"/>
    </source>
</evidence>
<dbReference type="InterPro" id="IPR000192">
    <property type="entry name" value="Aminotrans_V_dom"/>
</dbReference>
<evidence type="ECO:0000256" key="8">
    <source>
        <dbReference type="ARBA" id="ARBA00023014"/>
    </source>
</evidence>
<dbReference type="Proteomes" id="UP000064007">
    <property type="component" value="Chromosome 1"/>
</dbReference>
<proteinExistence type="inferred from homology"/>
<dbReference type="GO" id="GO:0046872">
    <property type="term" value="F:metal ion binding"/>
    <property type="evidence" value="ECO:0007669"/>
    <property type="project" value="UniProtKB-KW"/>
</dbReference>
<dbReference type="HOGENOM" id="CLU_003433_0_0_4"/>
<keyword evidence="4" id="KW-0808">Transferase</keyword>